<organism evidence="2 3">
    <name type="scientific">Leptomonas pyrrhocoris</name>
    <name type="common">Firebug parasite</name>
    <dbReference type="NCBI Taxonomy" id="157538"/>
    <lineage>
        <taxon>Eukaryota</taxon>
        <taxon>Discoba</taxon>
        <taxon>Euglenozoa</taxon>
        <taxon>Kinetoplastea</taxon>
        <taxon>Metakinetoplastina</taxon>
        <taxon>Trypanosomatida</taxon>
        <taxon>Trypanosomatidae</taxon>
        <taxon>Leishmaniinae</taxon>
        <taxon>Leptomonas</taxon>
    </lineage>
</organism>
<comment type="caution">
    <text evidence="2">The sequence shown here is derived from an EMBL/GenBank/DDBJ whole genome shotgun (WGS) entry which is preliminary data.</text>
</comment>
<feature type="region of interest" description="Disordered" evidence="1">
    <location>
        <begin position="238"/>
        <end position="262"/>
    </location>
</feature>
<dbReference type="VEuPathDB" id="TriTrypDB:LpyrH10_04_5690"/>
<dbReference type="OrthoDB" id="264083at2759"/>
<feature type="compositionally biased region" description="Low complexity" evidence="1">
    <location>
        <begin position="446"/>
        <end position="462"/>
    </location>
</feature>
<feature type="compositionally biased region" description="Acidic residues" evidence="1">
    <location>
        <begin position="248"/>
        <end position="261"/>
    </location>
</feature>
<evidence type="ECO:0000313" key="2">
    <source>
        <dbReference type="EMBL" id="KPA83373.1"/>
    </source>
</evidence>
<evidence type="ECO:0000313" key="3">
    <source>
        <dbReference type="Proteomes" id="UP000037923"/>
    </source>
</evidence>
<dbReference type="EMBL" id="LGTL01000004">
    <property type="protein sequence ID" value="KPA83373.1"/>
    <property type="molecule type" value="Genomic_DNA"/>
</dbReference>
<dbReference type="GeneID" id="26903310"/>
<keyword evidence="3" id="KW-1185">Reference proteome</keyword>
<reference evidence="2 3" key="1">
    <citation type="submission" date="2015-07" db="EMBL/GenBank/DDBJ databases">
        <title>High-quality genome of monoxenous trypanosomatid Leptomonas pyrrhocoris.</title>
        <authorList>
            <person name="Flegontov P."/>
            <person name="Butenko A."/>
            <person name="Firsov S."/>
            <person name="Vlcek C."/>
            <person name="Logacheva M.D."/>
            <person name="Field M."/>
            <person name="Filatov D."/>
            <person name="Flegontova O."/>
            <person name="Gerasimov E."/>
            <person name="Jackson A.P."/>
            <person name="Kelly S."/>
            <person name="Opperdoes F."/>
            <person name="O'Reilly A."/>
            <person name="Votypka J."/>
            <person name="Yurchenko V."/>
            <person name="Lukes J."/>
        </authorList>
    </citation>
    <scope>NUCLEOTIDE SEQUENCE [LARGE SCALE GENOMIC DNA]</scope>
    <source>
        <strain evidence="2">H10</strain>
    </source>
</reference>
<gene>
    <name evidence="2" type="ORF">ABB37_03019</name>
</gene>
<sequence length="492" mass="53136">MFATFSGWVSSAADAVNSLSDQGLDAVRQTGLIDALQNTTLQVSSTAPTSPDQQLAVKDFMTPPATWTGSSDEWKWCIEAALDDRNTCAITPTTLKSDDNLWQEIHSLITRLKKNAVATAAPSTPEAGASTTEPVAVEPLDNLKGTYTPSADLVAFIQAHTSIYEVRSYVVPLFTSDEDYWLNLGWRLTLYRLCTNAGDLLTVMRTLSKLPARLYDIACAEKRAAEEVAETNRAAAAGREAARANNNGDEDADYEEEEVEETAYAGRPHLTDNSAYWSERRKQYEAAQEKFAWLRETQDRIKKEMELARGNVKLLESLLQRQEASSAVGVSLRDSCNYHKVKLSRLIADVCAAPEDNTKGTVLDAASGSLFHELFQCNEAVKNVLHAYAGLSQKGGSGGSPKAQAPPLRSPTPTSPSREVATANDAPASLSLGTKTRTSASPKTQSVASSSAVELSAAGSASPVLASAQRNSRDNDDDEGSFEAKLPWSMDE</sequence>
<dbReference type="OMA" id="FEAKLPW"/>
<dbReference type="Proteomes" id="UP000037923">
    <property type="component" value="Unassembled WGS sequence"/>
</dbReference>
<feature type="compositionally biased region" description="Polar residues" evidence="1">
    <location>
        <begin position="431"/>
        <end position="445"/>
    </location>
</feature>
<dbReference type="AlphaFoldDB" id="A0A0M9G6F2"/>
<proteinExistence type="predicted"/>
<dbReference type="RefSeq" id="XP_015661812.1">
    <property type="nucleotide sequence ID" value="XM_015800210.1"/>
</dbReference>
<feature type="region of interest" description="Disordered" evidence="1">
    <location>
        <begin position="394"/>
        <end position="492"/>
    </location>
</feature>
<protein>
    <submittedName>
        <fullName evidence="2">Uncharacterized protein</fullName>
    </submittedName>
</protein>
<evidence type="ECO:0000256" key="1">
    <source>
        <dbReference type="SAM" id="MobiDB-lite"/>
    </source>
</evidence>
<accession>A0A0M9G6F2</accession>
<name>A0A0M9G6F2_LEPPY</name>
<feature type="compositionally biased region" description="Low complexity" evidence="1">
    <location>
        <begin position="238"/>
        <end position="247"/>
    </location>
</feature>